<evidence type="ECO:0000313" key="9">
    <source>
        <dbReference type="Proteomes" id="UP000241085"/>
    </source>
</evidence>
<dbReference type="EMBL" id="PZPL01000001">
    <property type="protein sequence ID" value="PTL71810.1"/>
    <property type="molecule type" value="Genomic_DNA"/>
</dbReference>
<evidence type="ECO:0000259" key="7">
    <source>
        <dbReference type="Pfam" id="PF02782"/>
    </source>
</evidence>
<evidence type="ECO:0000256" key="3">
    <source>
        <dbReference type="ARBA" id="ARBA00022741"/>
    </source>
</evidence>
<keyword evidence="4 8" id="KW-0418">Kinase</keyword>
<dbReference type="Pfam" id="PF02782">
    <property type="entry name" value="FGGY_C"/>
    <property type="match status" value="1"/>
</dbReference>
<dbReference type="GO" id="GO:0019563">
    <property type="term" value="P:glycerol catabolic process"/>
    <property type="evidence" value="ECO:0007669"/>
    <property type="project" value="TreeGrafter"/>
</dbReference>
<dbReference type="GO" id="GO:0004370">
    <property type="term" value="F:glycerol kinase activity"/>
    <property type="evidence" value="ECO:0007669"/>
    <property type="project" value="TreeGrafter"/>
</dbReference>
<name>A0A2T4UQK9_9MICO</name>
<proteinExistence type="inferred from homology"/>
<organism evidence="8 9">
    <name type="scientific">Rathayibacter caricis DSM 15933</name>
    <dbReference type="NCBI Taxonomy" id="1328867"/>
    <lineage>
        <taxon>Bacteria</taxon>
        <taxon>Bacillati</taxon>
        <taxon>Actinomycetota</taxon>
        <taxon>Actinomycetes</taxon>
        <taxon>Micrococcales</taxon>
        <taxon>Microbacteriaceae</taxon>
        <taxon>Rathayibacter</taxon>
    </lineage>
</organism>
<sequence length="509" mass="53542">MADSLRDDAVVVAVDQGTSSTKSVAVDAAGAIIASAAVELRQLHPAAGWVEQDAEEILRSVTSTLETLAGTLGDRIVSVGLANQRESAVVWDRVTGEALGPVLGWQDRRTLARAEELLAAGNGPWVRRVSGLPLDPMFSALKFEWLLDAVDPDRSLSTAGRLALGTVDSWLIARLTGEHRIEAGNASRTQLLDVRTVDWDDDLLALFRIPRAALPRLAASDEPTAPMVGVAGLAPGVRIDAVLGDSHAALFAHGVREPGSVKATYGTGSSIMGISADGDLGDSDTLARTIAWAVGDPATGAVRAFEGNVLSTGATVLWLSRLLGRSADELDQLARTVDDAHGVALVPAFAGLGAPWWDAAATAVLTGFDLGTTPAHLARAAFESIVLQIDDVLRAAEALTGRPIDTILADGGPSRNDWLMQQQADLGGRTVARSTVAELSALGVAHLAGLSIGLWTPARLESVRPARFSFTGSADPLPAERRRARWLEAVARARHQPTVSAEHREHSLL</sequence>
<dbReference type="InterPro" id="IPR018484">
    <property type="entry name" value="FGGY_N"/>
</dbReference>
<evidence type="ECO:0000313" key="8">
    <source>
        <dbReference type="EMBL" id="PTL71810.1"/>
    </source>
</evidence>
<evidence type="ECO:0000256" key="4">
    <source>
        <dbReference type="ARBA" id="ARBA00022777"/>
    </source>
</evidence>
<comment type="similarity">
    <text evidence="1">Belongs to the FGGY kinase family.</text>
</comment>
<protein>
    <submittedName>
        <fullName evidence="8">Glycerol kinase</fullName>
    </submittedName>
</protein>
<dbReference type="InterPro" id="IPR018485">
    <property type="entry name" value="FGGY_C"/>
</dbReference>
<evidence type="ECO:0000256" key="2">
    <source>
        <dbReference type="ARBA" id="ARBA00022679"/>
    </source>
</evidence>
<feature type="domain" description="Carbohydrate kinase FGGY N-terminal" evidence="6">
    <location>
        <begin position="11"/>
        <end position="251"/>
    </location>
</feature>
<dbReference type="Pfam" id="PF00370">
    <property type="entry name" value="FGGY_N"/>
    <property type="match status" value="1"/>
</dbReference>
<dbReference type="GO" id="GO:0005829">
    <property type="term" value="C:cytosol"/>
    <property type="evidence" value="ECO:0007669"/>
    <property type="project" value="TreeGrafter"/>
</dbReference>
<dbReference type="AlphaFoldDB" id="A0A2T4UQK9"/>
<feature type="domain" description="Carbohydrate kinase FGGY C-terminal" evidence="7">
    <location>
        <begin position="262"/>
        <end position="450"/>
    </location>
</feature>
<dbReference type="PANTHER" id="PTHR10196:SF69">
    <property type="entry name" value="GLYCEROL KINASE"/>
    <property type="match status" value="1"/>
</dbReference>
<dbReference type="InterPro" id="IPR000577">
    <property type="entry name" value="Carb_kinase_FGGY"/>
</dbReference>
<dbReference type="RefSeq" id="WP_107573628.1">
    <property type="nucleotide sequence ID" value="NZ_PZPL01000001.1"/>
</dbReference>
<dbReference type="SUPFAM" id="SSF53067">
    <property type="entry name" value="Actin-like ATPase domain"/>
    <property type="match status" value="2"/>
</dbReference>
<reference evidence="8 9" key="1">
    <citation type="submission" date="2018-03" db="EMBL/GenBank/DDBJ databases">
        <title>Bacteriophage NCPPB3778 and a type I-E CRISPR drive the evolution of the US Biological Select Agent, Rathayibacter toxicus.</title>
        <authorList>
            <person name="Davis E.W.II."/>
            <person name="Tabima J.F."/>
            <person name="Weisberg A.J."/>
            <person name="Dantas Lopes L."/>
            <person name="Wiseman M.S."/>
            <person name="Wiseman M.S."/>
            <person name="Pupko T."/>
            <person name="Belcher M.S."/>
            <person name="Sechler A.J."/>
            <person name="Tancos M.A."/>
            <person name="Schroeder B.K."/>
            <person name="Murray T.D."/>
            <person name="Luster D.G."/>
            <person name="Schneider W.L."/>
            <person name="Rogers E."/>
            <person name="Andreote F.D."/>
            <person name="Grunwald N.J."/>
            <person name="Putnam M.L."/>
            <person name="Chang J.H."/>
        </authorList>
    </citation>
    <scope>NUCLEOTIDE SEQUENCE [LARGE SCALE GENOMIC DNA]</scope>
    <source>
        <strain evidence="8 9">DSM 15933</strain>
    </source>
</reference>
<dbReference type="GO" id="GO:0005524">
    <property type="term" value="F:ATP binding"/>
    <property type="evidence" value="ECO:0007669"/>
    <property type="project" value="UniProtKB-KW"/>
</dbReference>
<dbReference type="PANTHER" id="PTHR10196">
    <property type="entry name" value="SUGAR KINASE"/>
    <property type="match status" value="1"/>
</dbReference>
<keyword evidence="9" id="KW-1185">Reference proteome</keyword>
<evidence type="ECO:0000259" key="6">
    <source>
        <dbReference type="Pfam" id="PF00370"/>
    </source>
</evidence>
<dbReference type="CDD" id="cd07769">
    <property type="entry name" value="ASKHA_NBD_FGGY_GK"/>
    <property type="match status" value="1"/>
</dbReference>
<dbReference type="PIRSF" id="PIRSF000538">
    <property type="entry name" value="GlpK"/>
    <property type="match status" value="1"/>
</dbReference>
<dbReference type="InterPro" id="IPR043129">
    <property type="entry name" value="ATPase_NBD"/>
</dbReference>
<comment type="caution">
    <text evidence="8">The sequence shown here is derived from an EMBL/GenBank/DDBJ whole genome shotgun (WGS) entry which is preliminary data.</text>
</comment>
<evidence type="ECO:0000256" key="1">
    <source>
        <dbReference type="ARBA" id="ARBA00009156"/>
    </source>
</evidence>
<keyword evidence="5" id="KW-0067">ATP-binding</keyword>
<accession>A0A2T4UQK9</accession>
<dbReference type="Proteomes" id="UP000241085">
    <property type="component" value="Unassembled WGS sequence"/>
</dbReference>
<evidence type="ECO:0000256" key="5">
    <source>
        <dbReference type="ARBA" id="ARBA00022840"/>
    </source>
</evidence>
<keyword evidence="2" id="KW-0808">Transferase</keyword>
<dbReference type="Gene3D" id="3.30.420.40">
    <property type="match status" value="2"/>
</dbReference>
<keyword evidence="3" id="KW-0547">Nucleotide-binding</keyword>
<gene>
    <name evidence="8" type="ORF">C1I63_02425</name>
</gene>